<evidence type="ECO:0000256" key="11">
    <source>
        <dbReference type="SAM" id="Phobius"/>
    </source>
</evidence>
<evidence type="ECO:0000256" key="6">
    <source>
        <dbReference type="ARBA" id="ARBA00022989"/>
    </source>
</evidence>
<organism evidence="12">
    <name type="scientific">Dicyphus sp</name>
    <dbReference type="NCBI Taxonomy" id="2931289"/>
    <lineage>
        <taxon>Eukaryota</taxon>
        <taxon>Metazoa</taxon>
        <taxon>Ecdysozoa</taxon>
        <taxon>Arthropoda</taxon>
        <taxon>Hexapoda</taxon>
        <taxon>Insecta</taxon>
        <taxon>Pterygota</taxon>
        <taxon>Neoptera</taxon>
        <taxon>Paraneoptera</taxon>
        <taxon>Hemiptera</taxon>
        <taxon>Heteroptera</taxon>
        <taxon>Panheteroptera</taxon>
        <taxon>Cimicomorpha</taxon>
        <taxon>Miridae</taxon>
        <taxon>Dicyphina</taxon>
        <taxon>Dicyphus</taxon>
    </lineage>
</organism>
<evidence type="ECO:0000256" key="2">
    <source>
        <dbReference type="ARBA" id="ARBA00010519"/>
    </source>
</evidence>
<evidence type="ECO:0000256" key="9">
    <source>
        <dbReference type="ARBA" id="ARBA00031586"/>
    </source>
</evidence>
<name>A0A8T9ZXY8_9HEMI</name>
<comment type="similarity">
    <text evidence="2">Belongs to the complex I subunit 4L family.</text>
</comment>
<feature type="transmembrane region" description="Helical" evidence="11">
    <location>
        <begin position="57"/>
        <end position="82"/>
    </location>
</feature>
<keyword evidence="6 11" id="KW-1133">Transmembrane helix</keyword>
<feature type="transmembrane region" description="Helical" evidence="11">
    <location>
        <begin position="6"/>
        <end position="22"/>
    </location>
</feature>
<keyword evidence="7" id="KW-0520">NAD</keyword>
<dbReference type="Gene3D" id="1.10.287.3510">
    <property type="match status" value="1"/>
</dbReference>
<evidence type="ECO:0000256" key="8">
    <source>
        <dbReference type="ARBA" id="ARBA00023136"/>
    </source>
</evidence>
<keyword evidence="5" id="KW-1278">Translocase</keyword>
<accession>A0A8T9ZXY8</accession>
<proteinExistence type="inferred from homology"/>
<evidence type="ECO:0000256" key="1">
    <source>
        <dbReference type="ARBA" id="ARBA00004141"/>
    </source>
</evidence>
<feature type="transmembrane region" description="Helical" evidence="11">
    <location>
        <begin position="29"/>
        <end position="51"/>
    </location>
</feature>
<keyword evidence="8 11" id="KW-0472">Membrane</keyword>
<dbReference type="Pfam" id="PF00420">
    <property type="entry name" value="Oxidored_q2"/>
    <property type="match status" value="1"/>
</dbReference>
<sequence>MFLCYNNYYIFYMFITGLLMFSSMRNHLLLTLLSLEYLVLCIYIFMIYYILNYMGDIYFVLMFLGFSVCEGVLGLSILVALIRNYGNDQVNSLSIILW</sequence>
<evidence type="ECO:0000256" key="10">
    <source>
        <dbReference type="ARBA" id="ARBA00049551"/>
    </source>
</evidence>
<evidence type="ECO:0000313" key="12">
    <source>
        <dbReference type="EMBL" id="UPL65942.1"/>
    </source>
</evidence>
<reference evidence="12" key="1">
    <citation type="journal article" date="2022" name="Cladistics">
        <title>Diversification of the phytophagous lineages of true bugs (Insecta: Hemiptera: Heteroptera) shortly after that of the flowering plants.</title>
        <authorList>
            <person name="Ye F."/>
            <person name="Kment P."/>
            <person name="Redei D."/>
            <person name="Luo J.Y."/>
            <person name="Wang Y.H."/>
            <person name="Kuechler S.M."/>
            <person name="Zhang W.W."/>
            <person name="Chen P.P."/>
            <person name="Wu H.Y."/>
            <person name="Wu Y.Z."/>
            <person name="Sun X.Y."/>
            <person name="Ding L."/>
            <person name="Wang Y.R."/>
            <person name="Xie Q."/>
        </authorList>
    </citation>
    <scope>NUCLEOTIDE SEQUENCE</scope>
</reference>
<comment type="subcellular location">
    <subcellularLocation>
        <location evidence="1">Membrane</location>
        <topology evidence="1">Multi-pass membrane protein</topology>
    </subcellularLocation>
</comment>
<evidence type="ECO:0000256" key="4">
    <source>
        <dbReference type="ARBA" id="ARBA00022692"/>
    </source>
</evidence>
<evidence type="ECO:0000256" key="3">
    <source>
        <dbReference type="ARBA" id="ARBA00016612"/>
    </source>
</evidence>
<keyword evidence="4 11" id="KW-0812">Transmembrane</keyword>
<dbReference type="InterPro" id="IPR039428">
    <property type="entry name" value="NUOK/Mnh_C1-like"/>
</dbReference>
<evidence type="ECO:0000256" key="7">
    <source>
        <dbReference type="ARBA" id="ARBA00023027"/>
    </source>
</evidence>
<dbReference type="EMBL" id="MW619696">
    <property type="protein sequence ID" value="UPL65942.1"/>
    <property type="molecule type" value="Genomic_DNA"/>
</dbReference>
<comment type="catalytic activity">
    <reaction evidence="10">
        <text>a ubiquinone + NADH + 5 H(+)(in) = a ubiquinol + NAD(+) + 4 H(+)(out)</text>
        <dbReference type="Rhea" id="RHEA:29091"/>
        <dbReference type="Rhea" id="RHEA-COMP:9565"/>
        <dbReference type="Rhea" id="RHEA-COMP:9566"/>
        <dbReference type="ChEBI" id="CHEBI:15378"/>
        <dbReference type="ChEBI" id="CHEBI:16389"/>
        <dbReference type="ChEBI" id="CHEBI:17976"/>
        <dbReference type="ChEBI" id="CHEBI:57540"/>
        <dbReference type="ChEBI" id="CHEBI:57945"/>
        <dbReference type="EC" id="7.1.1.2"/>
    </reaction>
</comment>
<dbReference type="AlphaFoldDB" id="A0A8T9ZXY8"/>
<protein>
    <recommendedName>
        <fullName evidence="3">NADH-ubiquinone oxidoreductase chain 4L</fullName>
    </recommendedName>
    <alternativeName>
        <fullName evidence="9">NADH dehydrogenase subunit 4L</fullName>
    </alternativeName>
</protein>
<keyword evidence="12" id="KW-0496">Mitochondrion</keyword>
<geneLocation type="mitochondrion" evidence="12"/>
<dbReference type="GO" id="GO:0008137">
    <property type="term" value="F:NADH dehydrogenase (ubiquinone) activity"/>
    <property type="evidence" value="ECO:0007669"/>
    <property type="project" value="UniProtKB-EC"/>
</dbReference>
<evidence type="ECO:0000256" key="5">
    <source>
        <dbReference type="ARBA" id="ARBA00022967"/>
    </source>
</evidence>
<dbReference type="GO" id="GO:0016020">
    <property type="term" value="C:membrane"/>
    <property type="evidence" value="ECO:0007669"/>
    <property type="project" value="UniProtKB-SubCell"/>
</dbReference>